<dbReference type="GO" id="GO:0045669">
    <property type="term" value="P:positive regulation of osteoblast differentiation"/>
    <property type="evidence" value="ECO:0007669"/>
    <property type="project" value="TreeGrafter"/>
</dbReference>
<evidence type="ECO:0008006" key="4">
    <source>
        <dbReference type="Google" id="ProtNLM"/>
    </source>
</evidence>
<keyword evidence="1" id="KW-0472">Membrane</keyword>
<accession>A0A9D3PHS1</accession>
<keyword evidence="1" id="KW-1133">Transmembrane helix</keyword>
<proteinExistence type="predicted"/>
<dbReference type="SUPFAM" id="SSF52058">
    <property type="entry name" value="L domain-like"/>
    <property type="match status" value="1"/>
</dbReference>
<sequence length="239" mass="26002">MIQAVSKLKMTAGPERTFTAVVLLVILVCFDAGFLQTAFQVCRVCNGTLQNGTAVGDFCAARSGQIDGRCCLGMQAQVAESIIGLDLSNCSLKQVDDLHEATTAQMIDLSANPIFNLNDTLFQGFTQLQYLLLPVKLDCPGGNASWEKVETRGNVCLCEDQRNSCYQMGNISWDCPENSLCTPNGPSFFQCSCADNHHGYKCLREGEFPMIEVLGILGAATVLVSALLWVTQRRKAKSI</sequence>
<protein>
    <recommendedName>
        <fullName evidence="4">Apoptosis-related protein 3</fullName>
    </recommendedName>
</protein>
<keyword evidence="3" id="KW-1185">Reference proteome</keyword>
<keyword evidence="1" id="KW-0812">Transmembrane</keyword>
<evidence type="ECO:0000313" key="3">
    <source>
        <dbReference type="Proteomes" id="UP001046870"/>
    </source>
</evidence>
<gene>
    <name evidence="2" type="ORF">MATL_G00202060</name>
</gene>
<organism evidence="2 3">
    <name type="scientific">Megalops atlanticus</name>
    <name type="common">Tarpon</name>
    <name type="synonym">Clupea gigantea</name>
    <dbReference type="NCBI Taxonomy" id="7932"/>
    <lineage>
        <taxon>Eukaryota</taxon>
        <taxon>Metazoa</taxon>
        <taxon>Chordata</taxon>
        <taxon>Craniata</taxon>
        <taxon>Vertebrata</taxon>
        <taxon>Euteleostomi</taxon>
        <taxon>Actinopterygii</taxon>
        <taxon>Neopterygii</taxon>
        <taxon>Teleostei</taxon>
        <taxon>Elopiformes</taxon>
        <taxon>Megalopidae</taxon>
        <taxon>Megalops</taxon>
    </lineage>
</organism>
<dbReference type="Proteomes" id="UP001046870">
    <property type="component" value="Chromosome 18"/>
</dbReference>
<dbReference type="AlphaFoldDB" id="A0A9D3PHS1"/>
<evidence type="ECO:0000256" key="1">
    <source>
        <dbReference type="SAM" id="Phobius"/>
    </source>
</evidence>
<evidence type="ECO:0000313" key="2">
    <source>
        <dbReference type="EMBL" id="KAG7460747.1"/>
    </source>
</evidence>
<name>A0A9D3PHS1_MEGAT</name>
<dbReference type="Gene3D" id="3.80.10.10">
    <property type="entry name" value="Ribonuclease Inhibitor"/>
    <property type="match status" value="1"/>
</dbReference>
<dbReference type="PANTHER" id="PTHR15926">
    <property type="entry name" value="ALL-TRANS RETINOIC ACID-INDUCED DIFFERENTIATION FACTOR"/>
    <property type="match status" value="1"/>
</dbReference>
<dbReference type="InterPro" id="IPR032675">
    <property type="entry name" value="LRR_dom_sf"/>
</dbReference>
<comment type="caution">
    <text evidence="2">The sequence shown here is derived from an EMBL/GenBank/DDBJ whole genome shotgun (WGS) entry which is preliminary data.</text>
</comment>
<dbReference type="PANTHER" id="PTHR15926:SF1">
    <property type="entry name" value="ALL-TRANS RETINOIC ACID-INDUCED DIFFERENTIATION FACTOR"/>
    <property type="match status" value="1"/>
</dbReference>
<feature type="transmembrane region" description="Helical" evidence="1">
    <location>
        <begin position="210"/>
        <end position="230"/>
    </location>
</feature>
<dbReference type="InterPro" id="IPR042350">
    <property type="entry name" value="ATRAID"/>
</dbReference>
<reference evidence="2" key="1">
    <citation type="submission" date="2021-01" db="EMBL/GenBank/DDBJ databases">
        <authorList>
            <person name="Zahm M."/>
            <person name="Roques C."/>
            <person name="Cabau C."/>
            <person name="Klopp C."/>
            <person name="Donnadieu C."/>
            <person name="Jouanno E."/>
            <person name="Lampietro C."/>
            <person name="Louis A."/>
            <person name="Herpin A."/>
            <person name="Echchiki A."/>
            <person name="Berthelot C."/>
            <person name="Parey E."/>
            <person name="Roest-Crollius H."/>
            <person name="Braasch I."/>
            <person name="Postlethwait J."/>
            <person name="Bobe J."/>
            <person name="Montfort J."/>
            <person name="Bouchez O."/>
            <person name="Begum T."/>
            <person name="Mejri S."/>
            <person name="Adams A."/>
            <person name="Chen W.-J."/>
            <person name="Guiguen Y."/>
        </authorList>
    </citation>
    <scope>NUCLEOTIDE SEQUENCE</scope>
    <source>
        <strain evidence="2">YG-15Mar2019-1</strain>
        <tissue evidence="2">Brain</tissue>
    </source>
</reference>
<dbReference type="EMBL" id="JAFDVH010000018">
    <property type="protein sequence ID" value="KAG7460747.1"/>
    <property type="molecule type" value="Genomic_DNA"/>
</dbReference>
<dbReference type="OrthoDB" id="9989713at2759"/>